<evidence type="ECO:0000313" key="2">
    <source>
        <dbReference type="Proteomes" id="UP001433508"/>
    </source>
</evidence>
<name>A0ACC3SQD4_LIPKO</name>
<proteinExistence type="predicted"/>
<sequence>MSKLVVVVGATGGQGGSVVSALLQDKSFTIRGITRNPGSENAKKLAAQGVEIVAADLNDEDSLVKAFAGAYAIFAVTDFFEPFKKMDGHAAAEVEYQQGVNMATAASKTPSLQHYIWSTLPYSHKLSHGKVTVPHFDGKARVDEFIRKHSQLLAKTTFIYNGYFASNMLLGIFNPTFIKSSGKYVLLNPGDPEKTPIWSIGDHCTNIGIFVHSLLINPTKNGTYVLCSVDDFPTMTEFLAKWGASSGLAKSPQSTMVLQIPFEQYKTLWPKIGEEIGTMMIFWELLGNNSWAAPPGEKMVHARKLMTEAAQKKLVTTEETFKSLDWASVM</sequence>
<accession>A0ACC3SQD4</accession>
<dbReference type="Proteomes" id="UP001433508">
    <property type="component" value="Unassembled WGS sequence"/>
</dbReference>
<dbReference type="EMBL" id="MU971593">
    <property type="protein sequence ID" value="KAK9233795.1"/>
    <property type="molecule type" value="Genomic_DNA"/>
</dbReference>
<gene>
    <name evidence="1" type="ORF">V1525DRAFT_351301</name>
</gene>
<keyword evidence="2" id="KW-1185">Reference proteome</keyword>
<organism evidence="1 2">
    <name type="scientific">Lipomyces kononenkoae</name>
    <name type="common">Yeast</name>
    <dbReference type="NCBI Taxonomy" id="34357"/>
    <lineage>
        <taxon>Eukaryota</taxon>
        <taxon>Fungi</taxon>
        <taxon>Dikarya</taxon>
        <taxon>Ascomycota</taxon>
        <taxon>Saccharomycotina</taxon>
        <taxon>Lipomycetes</taxon>
        <taxon>Lipomycetales</taxon>
        <taxon>Lipomycetaceae</taxon>
        <taxon>Lipomyces</taxon>
    </lineage>
</organism>
<protein>
    <submittedName>
        <fullName evidence="1">Uncharacterized protein</fullName>
    </submittedName>
</protein>
<comment type="caution">
    <text evidence="1">The sequence shown here is derived from an EMBL/GenBank/DDBJ whole genome shotgun (WGS) entry which is preliminary data.</text>
</comment>
<reference evidence="2" key="1">
    <citation type="journal article" date="2024" name="Front. Bioeng. Biotechnol.">
        <title>Genome-scale model development and genomic sequencing of the oleaginous clade Lipomyces.</title>
        <authorList>
            <person name="Czajka J.J."/>
            <person name="Han Y."/>
            <person name="Kim J."/>
            <person name="Mondo S.J."/>
            <person name="Hofstad B.A."/>
            <person name="Robles A."/>
            <person name="Haridas S."/>
            <person name="Riley R."/>
            <person name="LaButti K."/>
            <person name="Pangilinan J."/>
            <person name="Andreopoulos W."/>
            <person name="Lipzen A."/>
            <person name="Yan J."/>
            <person name="Wang M."/>
            <person name="Ng V."/>
            <person name="Grigoriev I.V."/>
            <person name="Spatafora J.W."/>
            <person name="Magnuson J.K."/>
            <person name="Baker S.E."/>
            <person name="Pomraning K.R."/>
        </authorList>
    </citation>
    <scope>NUCLEOTIDE SEQUENCE [LARGE SCALE GENOMIC DNA]</scope>
    <source>
        <strain evidence="2">CBS 7786</strain>
    </source>
</reference>
<evidence type="ECO:0000313" key="1">
    <source>
        <dbReference type="EMBL" id="KAK9233795.1"/>
    </source>
</evidence>